<evidence type="ECO:0000313" key="7">
    <source>
        <dbReference type="Proteomes" id="UP000029392"/>
    </source>
</evidence>
<keyword evidence="2" id="KW-0479">Metal-binding</keyword>
<dbReference type="PATRIC" id="fig|1384054.3.peg.1374"/>
<dbReference type="AlphaFoldDB" id="A0A091B6B3"/>
<dbReference type="Proteomes" id="UP000029392">
    <property type="component" value="Unassembled WGS sequence"/>
</dbReference>
<proteinExistence type="inferred from homology"/>
<dbReference type="PANTHER" id="PTHR33337">
    <property type="entry name" value="GFA DOMAIN-CONTAINING PROTEIN"/>
    <property type="match status" value="1"/>
</dbReference>
<evidence type="ECO:0000256" key="1">
    <source>
        <dbReference type="ARBA" id="ARBA00005495"/>
    </source>
</evidence>
<comment type="caution">
    <text evidence="6">The sequence shown here is derived from an EMBL/GenBank/DDBJ whole genome shotgun (WGS) entry which is preliminary data.</text>
</comment>
<keyword evidence="3" id="KW-0862">Zinc</keyword>
<dbReference type="RefSeq" id="WP_043802742.1">
    <property type="nucleotide sequence ID" value="NZ_AVCH01000153.1"/>
</dbReference>
<dbReference type="Pfam" id="PF04828">
    <property type="entry name" value="GFA"/>
    <property type="match status" value="1"/>
</dbReference>
<evidence type="ECO:0000259" key="5">
    <source>
        <dbReference type="PROSITE" id="PS51891"/>
    </source>
</evidence>
<accession>A0A091B6B3</accession>
<evidence type="ECO:0000256" key="3">
    <source>
        <dbReference type="ARBA" id="ARBA00022833"/>
    </source>
</evidence>
<name>A0A091B6B3_9GAMM</name>
<feature type="domain" description="CENP-V/GFA" evidence="5">
    <location>
        <begin position="3"/>
        <end position="120"/>
    </location>
</feature>
<dbReference type="GO" id="GO:0046872">
    <property type="term" value="F:metal ion binding"/>
    <property type="evidence" value="ECO:0007669"/>
    <property type="project" value="UniProtKB-KW"/>
</dbReference>
<dbReference type="InterPro" id="IPR011057">
    <property type="entry name" value="Mss4-like_sf"/>
</dbReference>
<dbReference type="PANTHER" id="PTHR33337:SF40">
    <property type="entry name" value="CENP-V_GFA DOMAIN-CONTAINING PROTEIN-RELATED"/>
    <property type="match status" value="1"/>
</dbReference>
<protein>
    <recommendedName>
        <fullName evidence="5">CENP-V/GFA domain-containing protein</fullName>
    </recommendedName>
</protein>
<evidence type="ECO:0000313" key="6">
    <source>
        <dbReference type="EMBL" id="KFN48208.1"/>
    </source>
</evidence>
<gene>
    <name evidence="6" type="ORF">N790_06795</name>
</gene>
<dbReference type="Gene3D" id="3.90.1590.10">
    <property type="entry name" value="glutathione-dependent formaldehyde- activating enzyme (gfa)"/>
    <property type="match status" value="1"/>
</dbReference>
<organism evidence="6 7">
    <name type="scientific">Arenimonas malthae CC-JY-1</name>
    <dbReference type="NCBI Taxonomy" id="1384054"/>
    <lineage>
        <taxon>Bacteria</taxon>
        <taxon>Pseudomonadati</taxon>
        <taxon>Pseudomonadota</taxon>
        <taxon>Gammaproteobacteria</taxon>
        <taxon>Lysobacterales</taxon>
        <taxon>Lysobacteraceae</taxon>
        <taxon>Arenimonas</taxon>
    </lineage>
</organism>
<dbReference type="EMBL" id="AVCH01000153">
    <property type="protein sequence ID" value="KFN48208.1"/>
    <property type="molecule type" value="Genomic_DNA"/>
</dbReference>
<comment type="similarity">
    <text evidence="1">Belongs to the Gfa family.</text>
</comment>
<dbReference type="InterPro" id="IPR006913">
    <property type="entry name" value="CENP-V/GFA"/>
</dbReference>
<keyword evidence="4" id="KW-0456">Lyase</keyword>
<evidence type="ECO:0000256" key="4">
    <source>
        <dbReference type="ARBA" id="ARBA00023239"/>
    </source>
</evidence>
<reference evidence="6 7" key="1">
    <citation type="submission" date="2013-09" db="EMBL/GenBank/DDBJ databases">
        <title>Genome sequencing of Arenimonas malthae.</title>
        <authorList>
            <person name="Chen F."/>
            <person name="Wang G."/>
        </authorList>
    </citation>
    <scope>NUCLEOTIDE SEQUENCE [LARGE SCALE GENOMIC DNA]</scope>
    <source>
        <strain evidence="6 7">CC-JY-1</strain>
    </source>
</reference>
<evidence type="ECO:0000256" key="2">
    <source>
        <dbReference type="ARBA" id="ARBA00022723"/>
    </source>
</evidence>
<dbReference type="SUPFAM" id="SSF51316">
    <property type="entry name" value="Mss4-like"/>
    <property type="match status" value="1"/>
</dbReference>
<dbReference type="eggNOG" id="COG3791">
    <property type="taxonomic scope" value="Bacteria"/>
</dbReference>
<keyword evidence="7" id="KW-1185">Reference proteome</keyword>
<dbReference type="GO" id="GO:0016846">
    <property type="term" value="F:carbon-sulfur lyase activity"/>
    <property type="evidence" value="ECO:0007669"/>
    <property type="project" value="InterPro"/>
</dbReference>
<dbReference type="STRING" id="1384054.N790_06795"/>
<dbReference type="PROSITE" id="PS51891">
    <property type="entry name" value="CENP_V_GFA"/>
    <property type="match status" value="1"/>
</dbReference>
<dbReference type="OrthoDB" id="7765631at2"/>
<sequence>MLVHGACHCGAVRFTAEIDPQRVIACHCTDCQVMSGAPYRVSSPAAMDSVKLEGLTKSHLKTADSGNRRAMVFCPECGTHLWATQAENPTLAMIRLGCVQERAALPPTLQIWTHSALPWLGTMASVPGVPGQPTAPPPAR</sequence>